<dbReference type="PROSITE" id="PS51332">
    <property type="entry name" value="B12_BINDING"/>
    <property type="match status" value="1"/>
</dbReference>
<name>A0ABW5PYZ2_9BACI</name>
<protein>
    <submittedName>
        <fullName evidence="4">B12-binding domain-containing protein</fullName>
    </submittedName>
</protein>
<keyword evidence="5" id="KW-1185">Reference proteome</keyword>
<dbReference type="CDD" id="cd02065">
    <property type="entry name" value="B12-binding_like"/>
    <property type="match status" value="1"/>
</dbReference>
<sequence length="217" mass="24939">MNSKWEELSRYLLEGDEQKAYDLLIREEANSLSIYTELLTKAMQHVGYLWETNQITVADEHLATSICDFILSQYSFSKRALNEHKHGKKMMFLCLEQEQHMLGAKMAAALATEKGWNVRQLGADLPLEYTIDSAKKWRPEVIGISATLPYRLPALTEYIKKLEELTWNPKVIVGGRLASIYDLRPYCGKKTTIFTNLYELNDWLDKEQGRVNVDGAS</sequence>
<dbReference type="InterPro" id="IPR036724">
    <property type="entry name" value="Cobalamin-bd_sf"/>
</dbReference>
<gene>
    <name evidence="4" type="ORF">ACFSUN_07360</name>
</gene>
<dbReference type="Pfam" id="PF02310">
    <property type="entry name" value="B12-binding"/>
    <property type="match status" value="1"/>
</dbReference>
<proteinExistence type="predicted"/>
<dbReference type="PANTHER" id="PTHR45833">
    <property type="entry name" value="METHIONINE SYNTHASE"/>
    <property type="match status" value="1"/>
</dbReference>
<keyword evidence="1" id="KW-0479">Metal-binding</keyword>
<organism evidence="4 5">
    <name type="scientific">Oceanobacillus kapialis</name>
    <dbReference type="NCBI Taxonomy" id="481353"/>
    <lineage>
        <taxon>Bacteria</taxon>
        <taxon>Bacillati</taxon>
        <taxon>Bacillota</taxon>
        <taxon>Bacilli</taxon>
        <taxon>Bacillales</taxon>
        <taxon>Bacillaceae</taxon>
        <taxon>Oceanobacillus</taxon>
    </lineage>
</organism>
<evidence type="ECO:0000313" key="5">
    <source>
        <dbReference type="Proteomes" id="UP001597451"/>
    </source>
</evidence>
<feature type="domain" description="B12-binding" evidence="3">
    <location>
        <begin position="87"/>
        <end position="214"/>
    </location>
</feature>
<reference evidence="5" key="1">
    <citation type="journal article" date="2019" name="Int. J. Syst. Evol. Microbiol.">
        <title>The Global Catalogue of Microorganisms (GCM) 10K type strain sequencing project: providing services to taxonomists for standard genome sequencing and annotation.</title>
        <authorList>
            <consortium name="The Broad Institute Genomics Platform"/>
            <consortium name="The Broad Institute Genome Sequencing Center for Infectious Disease"/>
            <person name="Wu L."/>
            <person name="Ma J."/>
        </authorList>
    </citation>
    <scope>NUCLEOTIDE SEQUENCE [LARGE SCALE GENOMIC DNA]</scope>
    <source>
        <strain evidence="5">TISTR 1858</strain>
    </source>
</reference>
<dbReference type="InterPro" id="IPR036594">
    <property type="entry name" value="Meth_synthase_dom"/>
</dbReference>
<keyword evidence="2" id="KW-0170">Cobalt</keyword>
<accession>A0ABW5PYZ2</accession>
<evidence type="ECO:0000313" key="4">
    <source>
        <dbReference type="EMBL" id="MFD2628604.1"/>
    </source>
</evidence>
<dbReference type="RefSeq" id="WP_379561333.1">
    <property type="nucleotide sequence ID" value="NZ_JBHUMX010000014.1"/>
</dbReference>
<evidence type="ECO:0000259" key="3">
    <source>
        <dbReference type="PROSITE" id="PS51332"/>
    </source>
</evidence>
<evidence type="ECO:0000256" key="2">
    <source>
        <dbReference type="ARBA" id="ARBA00023285"/>
    </source>
</evidence>
<comment type="caution">
    <text evidence="4">The sequence shown here is derived from an EMBL/GenBank/DDBJ whole genome shotgun (WGS) entry which is preliminary data.</text>
</comment>
<evidence type="ECO:0000256" key="1">
    <source>
        <dbReference type="ARBA" id="ARBA00022723"/>
    </source>
</evidence>
<dbReference type="InterPro" id="IPR050554">
    <property type="entry name" value="Met_Synthase/Corrinoid"/>
</dbReference>
<dbReference type="Proteomes" id="UP001597451">
    <property type="component" value="Unassembled WGS sequence"/>
</dbReference>
<dbReference type="Gene3D" id="3.40.50.280">
    <property type="entry name" value="Cobalamin-binding domain"/>
    <property type="match status" value="1"/>
</dbReference>
<dbReference type="Gene3D" id="1.10.1240.10">
    <property type="entry name" value="Methionine synthase domain"/>
    <property type="match status" value="1"/>
</dbReference>
<dbReference type="Pfam" id="PF02607">
    <property type="entry name" value="B12-binding_2"/>
    <property type="match status" value="1"/>
</dbReference>
<dbReference type="PANTHER" id="PTHR45833:SF1">
    <property type="entry name" value="METHIONINE SYNTHASE"/>
    <property type="match status" value="1"/>
</dbReference>
<dbReference type="InterPro" id="IPR003759">
    <property type="entry name" value="Cbl-bd_cap"/>
</dbReference>
<dbReference type="EMBL" id="JBHUMX010000014">
    <property type="protein sequence ID" value="MFD2628604.1"/>
    <property type="molecule type" value="Genomic_DNA"/>
</dbReference>
<dbReference type="SUPFAM" id="SSF52242">
    <property type="entry name" value="Cobalamin (vitamin B12)-binding domain"/>
    <property type="match status" value="1"/>
</dbReference>
<dbReference type="InterPro" id="IPR006158">
    <property type="entry name" value="Cobalamin-bd"/>
</dbReference>